<gene>
    <name evidence="10" type="ORF">A2754_03655</name>
</gene>
<evidence type="ECO:0000256" key="5">
    <source>
        <dbReference type="ARBA" id="ARBA00022679"/>
    </source>
</evidence>
<organism evidence="10 11">
    <name type="scientific">Candidatus Magasanikbacteria bacterium RIFCSPHIGHO2_01_FULL_47_8</name>
    <dbReference type="NCBI Taxonomy" id="1798673"/>
    <lineage>
        <taxon>Bacteria</taxon>
        <taxon>Candidatus Magasanikiibacteriota</taxon>
    </lineage>
</organism>
<dbReference type="GO" id="GO:0003908">
    <property type="term" value="F:methylated-DNA-[protein]-cysteine S-methyltransferase activity"/>
    <property type="evidence" value="ECO:0007669"/>
    <property type="project" value="UniProtKB-EC"/>
</dbReference>
<evidence type="ECO:0000259" key="9">
    <source>
        <dbReference type="Pfam" id="PF01035"/>
    </source>
</evidence>
<dbReference type="SUPFAM" id="SSF46767">
    <property type="entry name" value="Methylated DNA-protein cysteine methyltransferase, C-terminal domain"/>
    <property type="match status" value="1"/>
</dbReference>
<dbReference type="GO" id="GO:0032259">
    <property type="term" value="P:methylation"/>
    <property type="evidence" value="ECO:0007669"/>
    <property type="project" value="UniProtKB-KW"/>
</dbReference>
<dbReference type="InterPro" id="IPR036388">
    <property type="entry name" value="WH-like_DNA-bd_sf"/>
</dbReference>
<evidence type="ECO:0000256" key="3">
    <source>
        <dbReference type="ARBA" id="ARBA00011918"/>
    </source>
</evidence>
<dbReference type="Pfam" id="PF01035">
    <property type="entry name" value="DNA_binding_1"/>
    <property type="match status" value="1"/>
</dbReference>
<accession>A0A1F6MFP5</accession>
<dbReference type="AlphaFoldDB" id="A0A1F6MFP5"/>
<protein>
    <recommendedName>
        <fullName evidence="3">methylated-DNA--[protein]-cysteine S-methyltransferase</fullName>
        <ecNumber evidence="3">2.1.1.63</ecNumber>
    </recommendedName>
</protein>
<keyword evidence="4 10" id="KW-0489">Methyltransferase</keyword>
<dbReference type="Proteomes" id="UP000177953">
    <property type="component" value="Unassembled WGS sequence"/>
</dbReference>
<keyword evidence="5 10" id="KW-0808">Transferase</keyword>
<dbReference type="InterPro" id="IPR014048">
    <property type="entry name" value="MethylDNA_cys_MeTrfase_DNA-bd"/>
</dbReference>
<dbReference type="PROSITE" id="PS00374">
    <property type="entry name" value="MGMT"/>
    <property type="match status" value="1"/>
</dbReference>
<name>A0A1F6MFP5_9BACT</name>
<dbReference type="Gene3D" id="1.10.10.10">
    <property type="entry name" value="Winged helix-like DNA-binding domain superfamily/Winged helix DNA-binding domain"/>
    <property type="match status" value="1"/>
</dbReference>
<evidence type="ECO:0000256" key="1">
    <source>
        <dbReference type="ARBA" id="ARBA00001286"/>
    </source>
</evidence>
<keyword evidence="7" id="KW-0234">DNA repair</keyword>
<dbReference type="NCBIfam" id="TIGR00589">
    <property type="entry name" value="ogt"/>
    <property type="match status" value="1"/>
</dbReference>
<evidence type="ECO:0000313" key="11">
    <source>
        <dbReference type="Proteomes" id="UP000177953"/>
    </source>
</evidence>
<comment type="catalytic activity">
    <reaction evidence="8">
        <text>a 6-O-methyl-2'-deoxyguanosine in DNA + L-cysteinyl-[protein] = S-methyl-L-cysteinyl-[protein] + a 2'-deoxyguanosine in DNA</text>
        <dbReference type="Rhea" id="RHEA:24000"/>
        <dbReference type="Rhea" id="RHEA-COMP:10131"/>
        <dbReference type="Rhea" id="RHEA-COMP:10132"/>
        <dbReference type="Rhea" id="RHEA-COMP:11367"/>
        <dbReference type="Rhea" id="RHEA-COMP:11368"/>
        <dbReference type="ChEBI" id="CHEBI:29950"/>
        <dbReference type="ChEBI" id="CHEBI:82612"/>
        <dbReference type="ChEBI" id="CHEBI:85445"/>
        <dbReference type="ChEBI" id="CHEBI:85448"/>
        <dbReference type="EC" id="2.1.1.63"/>
    </reaction>
</comment>
<dbReference type="InterPro" id="IPR036217">
    <property type="entry name" value="MethylDNA_cys_MeTrfase_DNAb"/>
</dbReference>
<evidence type="ECO:0000313" key="10">
    <source>
        <dbReference type="EMBL" id="OGH70454.1"/>
    </source>
</evidence>
<evidence type="ECO:0000256" key="2">
    <source>
        <dbReference type="ARBA" id="ARBA00008711"/>
    </source>
</evidence>
<evidence type="ECO:0000256" key="6">
    <source>
        <dbReference type="ARBA" id="ARBA00022763"/>
    </source>
</evidence>
<dbReference type="GO" id="GO:0006281">
    <property type="term" value="P:DNA repair"/>
    <property type="evidence" value="ECO:0007669"/>
    <property type="project" value="UniProtKB-KW"/>
</dbReference>
<feature type="domain" description="Methylated-DNA-[protein]-cysteine S-methyltransferase DNA binding" evidence="9">
    <location>
        <begin position="4"/>
        <end position="84"/>
    </location>
</feature>
<evidence type="ECO:0000256" key="7">
    <source>
        <dbReference type="ARBA" id="ARBA00023204"/>
    </source>
</evidence>
<dbReference type="PANTHER" id="PTHR10815">
    <property type="entry name" value="METHYLATED-DNA--PROTEIN-CYSTEINE METHYLTRANSFERASE"/>
    <property type="match status" value="1"/>
</dbReference>
<comment type="catalytic activity">
    <reaction evidence="1">
        <text>a 4-O-methyl-thymidine in DNA + L-cysteinyl-[protein] = a thymidine in DNA + S-methyl-L-cysteinyl-[protein]</text>
        <dbReference type="Rhea" id="RHEA:53428"/>
        <dbReference type="Rhea" id="RHEA-COMP:10131"/>
        <dbReference type="Rhea" id="RHEA-COMP:10132"/>
        <dbReference type="Rhea" id="RHEA-COMP:13555"/>
        <dbReference type="Rhea" id="RHEA-COMP:13556"/>
        <dbReference type="ChEBI" id="CHEBI:29950"/>
        <dbReference type="ChEBI" id="CHEBI:82612"/>
        <dbReference type="ChEBI" id="CHEBI:137386"/>
        <dbReference type="ChEBI" id="CHEBI:137387"/>
        <dbReference type="EC" id="2.1.1.63"/>
    </reaction>
</comment>
<sequence>MHSNFKEQVYAIVKKIPAGKTLTYGQVAEMIGNPRASRAVGTVLSKNYDPAIPCHRVVRSDGKVGNYNRGGAVRKKELLEEEAVSSH</sequence>
<dbReference type="FunFam" id="1.10.10.10:FF:000214">
    <property type="entry name" value="Methylated-DNA--protein-cysteine methyltransferase"/>
    <property type="match status" value="1"/>
</dbReference>
<dbReference type="InterPro" id="IPR001497">
    <property type="entry name" value="MethylDNA_cys_MeTrfase_AS"/>
</dbReference>
<keyword evidence="6" id="KW-0227">DNA damage</keyword>
<proteinExistence type="inferred from homology"/>
<comment type="similarity">
    <text evidence="2">Belongs to the MGMT family.</text>
</comment>
<evidence type="ECO:0000256" key="8">
    <source>
        <dbReference type="ARBA" id="ARBA00049348"/>
    </source>
</evidence>
<dbReference type="EC" id="2.1.1.63" evidence="3"/>
<evidence type="ECO:0000256" key="4">
    <source>
        <dbReference type="ARBA" id="ARBA00022603"/>
    </source>
</evidence>
<dbReference type="CDD" id="cd06445">
    <property type="entry name" value="ATase"/>
    <property type="match status" value="1"/>
</dbReference>
<dbReference type="PANTHER" id="PTHR10815:SF13">
    <property type="entry name" value="METHYLATED-DNA--PROTEIN-CYSTEINE METHYLTRANSFERASE"/>
    <property type="match status" value="1"/>
</dbReference>
<reference evidence="10 11" key="1">
    <citation type="journal article" date="2016" name="Nat. Commun.">
        <title>Thousands of microbial genomes shed light on interconnected biogeochemical processes in an aquifer system.</title>
        <authorList>
            <person name="Anantharaman K."/>
            <person name="Brown C.T."/>
            <person name="Hug L.A."/>
            <person name="Sharon I."/>
            <person name="Castelle C.J."/>
            <person name="Probst A.J."/>
            <person name="Thomas B.C."/>
            <person name="Singh A."/>
            <person name="Wilkins M.J."/>
            <person name="Karaoz U."/>
            <person name="Brodie E.L."/>
            <person name="Williams K.H."/>
            <person name="Hubbard S.S."/>
            <person name="Banfield J.F."/>
        </authorList>
    </citation>
    <scope>NUCLEOTIDE SEQUENCE [LARGE SCALE GENOMIC DNA]</scope>
</reference>
<dbReference type="EMBL" id="MFPU01000007">
    <property type="protein sequence ID" value="OGH70454.1"/>
    <property type="molecule type" value="Genomic_DNA"/>
</dbReference>
<comment type="caution">
    <text evidence="10">The sequence shown here is derived from an EMBL/GenBank/DDBJ whole genome shotgun (WGS) entry which is preliminary data.</text>
</comment>